<dbReference type="Pfam" id="PF12680">
    <property type="entry name" value="SnoaL_2"/>
    <property type="match status" value="1"/>
</dbReference>
<dbReference type="EMBL" id="JADQDF010000001">
    <property type="protein sequence ID" value="MBW0126688.1"/>
    <property type="molecule type" value="Genomic_DNA"/>
</dbReference>
<evidence type="ECO:0000313" key="3">
    <source>
        <dbReference type="Proteomes" id="UP000694300"/>
    </source>
</evidence>
<dbReference type="RefSeq" id="WP_218595201.1">
    <property type="nucleotide sequence ID" value="NZ_JADQDE010000031.1"/>
</dbReference>
<gene>
    <name evidence="2" type="ORF">I4I82_03190</name>
</gene>
<name>A0ABS6U3Z8_9PSEU</name>
<protein>
    <submittedName>
        <fullName evidence="2">Nuclear transport factor 2 family protein</fullName>
    </submittedName>
</protein>
<comment type="caution">
    <text evidence="2">The sequence shown here is derived from an EMBL/GenBank/DDBJ whole genome shotgun (WGS) entry which is preliminary data.</text>
</comment>
<evidence type="ECO:0000313" key="2">
    <source>
        <dbReference type="EMBL" id="MBW0126688.1"/>
    </source>
</evidence>
<dbReference type="Proteomes" id="UP000694300">
    <property type="component" value="Unassembled WGS sequence"/>
</dbReference>
<organism evidence="2 3">
    <name type="scientific">Pseudonocardia oceani</name>
    <dbReference type="NCBI Taxonomy" id="2792013"/>
    <lineage>
        <taxon>Bacteria</taxon>
        <taxon>Bacillati</taxon>
        <taxon>Actinomycetota</taxon>
        <taxon>Actinomycetes</taxon>
        <taxon>Pseudonocardiales</taxon>
        <taxon>Pseudonocardiaceae</taxon>
        <taxon>Pseudonocardia</taxon>
    </lineage>
</organism>
<sequence>MSAEANKELVRRACSHIDKREFDALMDVLAEDATWELPNRKDRFEYGGPNDKEGTYKLLTGFLTPFDEFSFTVKSLTAEGDRVAVEANSHGIGPGSAEYVNNYQMMWTIKDGKVLSVKEALDPFQVLAYVEQVQAQ</sequence>
<reference evidence="2 3" key="1">
    <citation type="submission" date="2020-11" db="EMBL/GenBank/DDBJ databases">
        <title>Pseudonocardia abyssalis sp. nov. and Pseudonocardia oceani sp. nov., description and phylogenomic analysis of two novel actinomycetes isolated from the deep Southern Ocean.</title>
        <authorList>
            <person name="Parra J."/>
        </authorList>
    </citation>
    <scope>NUCLEOTIDE SEQUENCE [LARGE SCALE GENOMIC DNA]</scope>
    <source>
        <strain evidence="3">KRD185</strain>
    </source>
</reference>
<dbReference type="InterPro" id="IPR037401">
    <property type="entry name" value="SnoaL-like"/>
</dbReference>
<evidence type="ECO:0000259" key="1">
    <source>
        <dbReference type="Pfam" id="PF12680"/>
    </source>
</evidence>
<proteinExistence type="predicted"/>
<accession>A0ABS6U3Z8</accession>
<keyword evidence="3" id="KW-1185">Reference proteome</keyword>
<feature type="domain" description="SnoaL-like" evidence="1">
    <location>
        <begin position="10"/>
        <end position="115"/>
    </location>
</feature>